<evidence type="ECO:0000256" key="1">
    <source>
        <dbReference type="ARBA" id="ARBA00023015"/>
    </source>
</evidence>
<keyword evidence="1" id="KW-0805">Transcription regulation</keyword>
<dbReference type="GO" id="GO:0043565">
    <property type="term" value="F:sequence-specific DNA binding"/>
    <property type="evidence" value="ECO:0007669"/>
    <property type="project" value="InterPro"/>
</dbReference>
<dbReference type="AlphaFoldDB" id="A0A1V9EA75"/>
<dbReference type="Gene3D" id="1.10.10.60">
    <property type="entry name" value="Homeodomain-like"/>
    <property type="match status" value="1"/>
</dbReference>
<evidence type="ECO:0000256" key="2">
    <source>
        <dbReference type="ARBA" id="ARBA00023125"/>
    </source>
</evidence>
<keyword evidence="6" id="KW-1185">Reference proteome</keyword>
<evidence type="ECO:0000313" key="6">
    <source>
        <dbReference type="Proteomes" id="UP000192610"/>
    </source>
</evidence>
<name>A0A1V9EA75_9BACT</name>
<dbReference type="STRING" id="354355.SAMN05660816_03207"/>
<dbReference type="InterPro" id="IPR009057">
    <property type="entry name" value="Homeodomain-like_sf"/>
</dbReference>
<feature type="domain" description="HTH araC/xylS-type" evidence="4">
    <location>
        <begin position="177"/>
        <end position="275"/>
    </location>
</feature>
<accession>A0A1V9EA75</accession>
<dbReference type="InterPro" id="IPR050204">
    <property type="entry name" value="AraC_XylS_family_regulators"/>
</dbReference>
<dbReference type="SMART" id="SM00342">
    <property type="entry name" value="HTH_ARAC"/>
    <property type="match status" value="1"/>
</dbReference>
<reference evidence="6" key="1">
    <citation type="submission" date="2016-04" db="EMBL/GenBank/DDBJ databases">
        <authorList>
            <person name="Chen L."/>
            <person name="Zhuang W."/>
            <person name="Wang G."/>
        </authorList>
    </citation>
    <scope>NUCLEOTIDE SEQUENCE [LARGE SCALE GENOMIC DNA]</scope>
    <source>
        <strain evidence="6">17621</strain>
    </source>
</reference>
<dbReference type="PANTHER" id="PTHR46796">
    <property type="entry name" value="HTH-TYPE TRANSCRIPTIONAL ACTIVATOR RHAS-RELATED"/>
    <property type="match status" value="1"/>
</dbReference>
<gene>
    <name evidence="5" type="ORF">A4H97_12695</name>
</gene>
<dbReference type="PROSITE" id="PS01124">
    <property type="entry name" value="HTH_ARAC_FAMILY_2"/>
    <property type="match status" value="1"/>
</dbReference>
<dbReference type="Pfam" id="PF22200">
    <property type="entry name" value="ExsA_N"/>
    <property type="match status" value="1"/>
</dbReference>
<protein>
    <recommendedName>
        <fullName evidence="4">HTH araC/xylS-type domain-containing protein</fullName>
    </recommendedName>
</protein>
<dbReference type="InterPro" id="IPR018060">
    <property type="entry name" value="HTH_AraC"/>
</dbReference>
<dbReference type="SUPFAM" id="SSF46689">
    <property type="entry name" value="Homeodomain-like"/>
    <property type="match status" value="1"/>
</dbReference>
<proteinExistence type="predicted"/>
<comment type="caution">
    <text evidence="5">The sequence shown here is derived from an EMBL/GenBank/DDBJ whole genome shotgun (WGS) entry which is preliminary data.</text>
</comment>
<evidence type="ECO:0000259" key="4">
    <source>
        <dbReference type="PROSITE" id="PS01124"/>
    </source>
</evidence>
<dbReference type="InterPro" id="IPR054015">
    <property type="entry name" value="ExsA-like_N"/>
</dbReference>
<dbReference type="GO" id="GO:0003700">
    <property type="term" value="F:DNA-binding transcription factor activity"/>
    <property type="evidence" value="ECO:0007669"/>
    <property type="project" value="InterPro"/>
</dbReference>
<dbReference type="Proteomes" id="UP000192610">
    <property type="component" value="Unassembled WGS sequence"/>
</dbReference>
<dbReference type="EMBL" id="LVXG01000056">
    <property type="protein sequence ID" value="OQP42999.1"/>
    <property type="molecule type" value="Genomic_DNA"/>
</dbReference>
<dbReference type="Pfam" id="PF12833">
    <property type="entry name" value="HTH_18"/>
    <property type="match status" value="1"/>
</dbReference>
<evidence type="ECO:0000313" key="5">
    <source>
        <dbReference type="EMBL" id="OQP42999.1"/>
    </source>
</evidence>
<dbReference type="RefSeq" id="WP_081203411.1">
    <property type="nucleotide sequence ID" value="NZ_FOCZ01000005.1"/>
</dbReference>
<organism evidence="5 6">
    <name type="scientific">Niastella yeongjuensis</name>
    <dbReference type="NCBI Taxonomy" id="354355"/>
    <lineage>
        <taxon>Bacteria</taxon>
        <taxon>Pseudomonadati</taxon>
        <taxon>Bacteroidota</taxon>
        <taxon>Chitinophagia</taxon>
        <taxon>Chitinophagales</taxon>
        <taxon>Chitinophagaceae</taxon>
        <taxon>Niastella</taxon>
    </lineage>
</organism>
<keyword evidence="3" id="KW-0804">Transcription</keyword>
<sequence>MAILRDKTEFYRPNVFLFTGTVPTFAAEEFVREHVLCHVYAGELHYTTAEEEVVVHEGETVLFRRDLLVKCEKRPVQGEAAFRIVYFVFERHFVEALALKHPLDAGMNEQRYGAVVPLQPTAPLQGVIESLLPYLRNNSFLSSQMVPLKLTEATLALVEQDAAFGSWLLSPHEEHKPDLTVFMERNFRFNVPMAKFAELSGRSLSTFQRDMRKAFGMNAQAWLLKRRLEAAYNLMTTKQVAPVDLYLDLGFEDISHFSRSFKRQYGVSPSSLKGKQPARIS</sequence>
<keyword evidence="2" id="KW-0238">DNA-binding</keyword>
<dbReference type="OrthoDB" id="1096411at2"/>
<evidence type="ECO:0000256" key="3">
    <source>
        <dbReference type="ARBA" id="ARBA00023163"/>
    </source>
</evidence>